<keyword evidence="2" id="KW-1185">Reference proteome</keyword>
<protein>
    <submittedName>
        <fullName evidence="1">Uncharacterized protein</fullName>
    </submittedName>
</protein>
<organism evidence="1 2">
    <name type="scientific">Trichonephila clavipes</name>
    <name type="common">Golden silk orbweaver</name>
    <name type="synonym">Nephila clavipes</name>
    <dbReference type="NCBI Taxonomy" id="2585209"/>
    <lineage>
        <taxon>Eukaryota</taxon>
        <taxon>Metazoa</taxon>
        <taxon>Ecdysozoa</taxon>
        <taxon>Arthropoda</taxon>
        <taxon>Chelicerata</taxon>
        <taxon>Arachnida</taxon>
        <taxon>Araneae</taxon>
        <taxon>Araneomorphae</taxon>
        <taxon>Entelegynae</taxon>
        <taxon>Araneoidea</taxon>
        <taxon>Nephilidae</taxon>
        <taxon>Trichonephila</taxon>
    </lineage>
</organism>
<comment type="caution">
    <text evidence="1">The sequence shown here is derived from an EMBL/GenBank/DDBJ whole genome shotgun (WGS) entry which is preliminary data.</text>
</comment>
<reference evidence="1" key="1">
    <citation type="submission" date="2020-08" db="EMBL/GenBank/DDBJ databases">
        <title>Multicomponent nature underlies the extraordinary mechanical properties of spider dragline silk.</title>
        <authorList>
            <person name="Kono N."/>
            <person name="Nakamura H."/>
            <person name="Mori M."/>
            <person name="Yoshida Y."/>
            <person name="Ohtoshi R."/>
            <person name="Malay A.D."/>
            <person name="Moran D.A.P."/>
            <person name="Tomita M."/>
            <person name="Numata K."/>
            <person name="Arakawa K."/>
        </authorList>
    </citation>
    <scope>NUCLEOTIDE SEQUENCE</scope>
</reference>
<dbReference type="Proteomes" id="UP000887159">
    <property type="component" value="Unassembled WGS sequence"/>
</dbReference>
<dbReference type="AlphaFoldDB" id="A0A8X6VZJ4"/>
<accession>A0A8X6VZJ4</accession>
<sequence>MLIKVSDAIREERKKEFSFRTKGGNFHQDNAPPHHMNYEVQLQRVLLYYPMIVSRISSLHSLKMEDSSSSSASIISGDVKRTCFTKLTMQLLKSFVIQHLSFRKLRGIH</sequence>
<evidence type="ECO:0000313" key="1">
    <source>
        <dbReference type="EMBL" id="GFY25344.1"/>
    </source>
</evidence>
<proteinExistence type="predicted"/>
<name>A0A8X6VZJ4_TRICX</name>
<dbReference type="EMBL" id="BMAU01021371">
    <property type="protein sequence ID" value="GFY25344.1"/>
    <property type="molecule type" value="Genomic_DNA"/>
</dbReference>
<gene>
    <name evidence="1" type="ORF">TNCV_2484641</name>
</gene>
<evidence type="ECO:0000313" key="2">
    <source>
        <dbReference type="Proteomes" id="UP000887159"/>
    </source>
</evidence>